<dbReference type="EMBL" id="VUOD01000004">
    <property type="protein sequence ID" value="KAA2284920.1"/>
    <property type="molecule type" value="Genomic_DNA"/>
</dbReference>
<feature type="transmembrane region" description="Helical" evidence="2">
    <location>
        <begin position="160"/>
        <end position="183"/>
    </location>
</feature>
<dbReference type="Gene3D" id="3.40.50.150">
    <property type="entry name" value="Vaccinia Virus protein VP39"/>
    <property type="match status" value="1"/>
</dbReference>
<name>A0A5B2ZCC0_9GAMM</name>
<organism evidence="3 4">
    <name type="scientific">Arenimonas fontis</name>
    <dbReference type="NCBI Taxonomy" id="2608255"/>
    <lineage>
        <taxon>Bacteria</taxon>
        <taxon>Pseudomonadati</taxon>
        <taxon>Pseudomonadota</taxon>
        <taxon>Gammaproteobacteria</taxon>
        <taxon>Lysobacterales</taxon>
        <taxon>Lysobacteraceae</taxon>
        <taxon>Arenimonas</taxon>
    </lineage>
</organism>
<dbReference type="GO" id="GO:0006596">
    <property type="term" value="P:polyamine biosynthetic process"/>
    <property type="evidence" value="ECO:0007669"/>
    <property type="project" value="UniProtKB-KW"/>
</dbReference>
<evidence type="ECO:0000256" key="2">
    <source>
        <dbReference type="SAM" id="Phobius"/>
    </source>
</evidence>
<feature type="transmembrane region" description="Helical" evidence="2">
    <location>
        <begin position="358"/>
        <end position="382"/>
    </location>
</feature>
<evidence type="ECO:0000313" key="4">
    <source>
        <dbReference type="Proteomes" id="UP000322165"/>
    </source>
</evidence>
<feature type="transmembrane region" description="Helical" evidence="2">
    <location>
        <begin position="42"/>
        <end position="63"/>
    </location>
</feature>
<dbReference type="Pfam" id="PF01564">
    <property type="entry name" value="Spermine_synth"/>
    <property type="match status" value="1"/>
</dbReference>
<dbReference type="RefSeq" id="WP_149860419.1">
    <property type="nucleotide sequence ID" value="NZ_VUOD01000004.1"/>
</dbReference>
<feature type="transmembrane region" description="Helical" evidence="2">
    <location>
        <begin position="75"/>
        <end position="98"/>
    </location>
</feature>
<keyword evidence="2" id="KW-0812">Transmembrane</keyword>
<keyword evidence="2" id="KW-1133">Transmembrane helix</keyword>
<proteinExistence type="predicted"/>
<protein>
    <submittedName>
        <fullName evidence="3">Spermine synthase</fullName>
    </submittedName>
</protein>
<feature type="transmembrane region" description="Helical" evidence="2">
    <location>
        <begin position="394"/>
        <end position="414"/>
    </location>
</feature>
<feature type="transmembrane region" description="Helical" evidence="2">
    <location>
        <begin position="12"/>
        <end position="30"/>
    </location>
</feature>
<feature type="transmembrane region" description="Helical" evidence="2">
    <location>
        <begin position="450"/>
        <end position="469"/>
    </location>
</feature>
<dbReference type="InterPro" id="IPR029063">
    <property type="entry name" value="SAM-dependent_MTases_sf"/>
</dbReference>
<feature type="transmembrane region" description="Helical" evidence="2">
    <location>
        <begin position="317"/>
        <end position="338"/>
    </location>
</feature>
<dbReference type="SUPFAM" id="SSF53335">
    <property type="entry name" value="S-adenosyl-L-methionine-dependent methyltransferases"/>
    <property type="match status" value="1"/>
</dbReference>
<feature type="transmembrane region" description="Helical" evidence="2">
    <location>
        <begin position="189"/>
        <end position="207"/>
    </location>
</feature>
<accession>A0A5B2ZCC0</accession>
<comment type="caution">
    <text evidence="3">The sequence shown here is derived from an EMBL/GenBank/DDBJ whole genome shotgun (WGS) entry which is preliminary data.</text>
</comment>
<feature type="transmembrane region" description="Helical" evidence="2">
    <location>
        <begin position="118"/>
        <end position="139"/>
    </location>
</feature>
<keyword evidence="1" id="KW-0620">Polyamine biosynthesis</keyword>
<keyword evidence="2" id="KW-0472">Membrane</keyword>
<gene>
    <name evidence="3" type="ORF">F0415_06625</name>
</gene>
<dbReference type="Proteomes" id="UP000322165">
    <property type="component" value="Unassembled WGS sequence"/>
</dbReference>
<reference evidence="3 4" key="1">
    <citation type="submission" date="2019-09" db="EMBL/GenBank/DDBJ databases">
        <title>Arenimonas chukotkensis sp. nov., a bacterium isolated from Chukotka hot spring, Arctic region, Russia.</title>
        <authorList>
            <person name="Zayulina K.S."/>
            <person name="Prokofeva M.I."/>
            <person name="Elcheninov A.G."/>
            <person name="Novikov A."/>
            <person name="Kochetkova T.V."/>
            <person name="Kublanov I.V."/>
        </authorList>
    </citation>
    <scope>NUCLEOTIDE SEQUENCE [LARGE SCALE GENOMIC DNA]</scope>
    <source>
        <strain evidence="3 4">3729k</strain>
    </source>
</reference>
<evidence type="ECO:0000313" key="3">
    <source>
        <dbReference type="EMBL" id="KAA2284920.1"/>
    </source>
</evidence>
<feature type="transmembrane region" description="Helical" evidence="2">
    <location>
        <begin position="277"/>
        <end position="296"/>
    </location>
</feature>
<dbReference type="PANTHER" id="PTHR43317">
    <property type="entry name" value="THERMOSPERMINE SYNTHASE ACAULIS5"/>
    <property type="match status" value="1"/>
</dbReference>
<feature type="transmembrane region" description="Helical" evidence="2">
    <location>
        <begin position="420"/>
        <end position="438"/>
    </location>
</feature>
<keyword evidence="4" id="KW-1185">Reference proteome</keyword>
<sequence>MTGRQLGLERALLALFVASGFAGLIYQAIWSHYLGLSLGHAAYAQTLVLAIFMGGMALGAWLVSRRGARWRRLIFAYAVVEVLIGLAGLVFHPLFLAYTDLSQEVVYPALDSVAAVRAWQWGSAALLIAPQSILLGMTFPLMSGGYLRVAPMADGEILGGLYFTNSLGAAFGALFATFVLLPWVGMPGAVATAGVVNLAVGLLAWAVSRRADAQPPGPTAAAPAPTAAGQADAAGNRAGFYRMMLLAALLTGATSFVYEIGWVRMLNQALGTTVHSFELMLAAFILGLAFGGLWVRRRSQRVRDPASYAGHAQVLKGLMALLSIPVFAQSFHWVGLLVNNLPKTEAGYTLFSLGSGGIALAVMFPAAFFAGMTLPLFTMALLRKGAGEASIGRIYAANTLGAILGVFLAVHVLIPAMGLRLAVTLAALVDIALGMWLLMTVVRTTASGRILTLGASSALVVILSLYLGGVDPRSLASGVFRHGNATLAEGSEVHFLRDGKTATVAFVARSTIGIISTNGKPDASIQMLYGGDPTDDEITMAMAAALPLALHPRPDEIANIGWGSGMTTHILLGSELPKRVDSIEIEKAMIDGAANFGTRVGRAYRDPRSVMHIDDARTYFSTGRRRYDVIISEPSNPWVSGVSSLFTKEFYGFLRGHLKQGGMLVQWMQLYELDDELLTTMLAALLSEFPHVQAYTTNGADMLFVASEQPLGELDVDRLTSYEPLKDELSRLGLGNRGDFIVRQVGNRDALLAINALYGAVAHSDFYPTVALQAPKARFMGQSVQSLRTLSYAGLPVLEFTSAIRPAHASDRVTPGSDRAGANEYWIANAVVGALRGESTEHLYALEPQVGQQVALLLELSAKAQLSDSDFDRWLTAAVVASDYSLRFLPPEDHVAAWLEPKWIMASSSGREDLAAVLEAYAATASRDGARMEQAGLAALKELGPRRPPAAREQMLVISILGAIARGDLDRAEAIEREYGGSVPSVSHYGFVRAYLLAWIDVQRQKRQQGQGG</sequence>
<evidence type="ECO:0000256" key="1">
    <source>
        <dbReference type="ARBA" id="ARBA00023115"/>
    </source>
</evidence>
<dbReference type="PANTHER" id="PTHR43317:SF3">
    <property type="entry name" value="BLR2883 PROTEIN"/>
    <property type="match status" value="1"/>
</dbReference>
<dbReference type="AlphaFoldDB" id="A0A5B2ZCC0"/>
<reference evidence="3 4" key="2">
    <citation type="submission" date="2019-09" db="EMBL/GenBank/DDBJ databases">
        <authorList>
            <person name="Mazur A."/>
        </authorList>
    </citation>
    <scope>NUCLEOTIDE SEQUENCE [LARGE SCALE GENOMIC DNA]</scope>
    <source>
        <strain evidence="3 4">3729k</strain>
    </source>
</reference>
<feature type="transmembrane region" description="Helical" evidence="2">
    <location>
        <begin position="245"/>
        <end position="265"/>
    </location>
</feature>